<dbReference type="InterPro" id="IPR008258">
    <property type="entry name" value="Transglycosylase_SLT_dom_1"/>
</dbReference>
<dbReference type="Pfam" id="PF01464">
    <property type="entry name" value="SLT"/>
    <property type="match status" value="1"/>
</dbReference>
<evidence type="ECO:0000259" key="2">
    <source>
        <dbReference type="Pfam" id="PF01464"/>
    </source>
</evidence>
<evidence type="ECO:0000256" key="1">
    <source>
        <dbReference type="SAM" id="SignalP"/>
    </source>
</evidence>
<keyword evidence="1" id="KW-0732">Signal</keyword>
<proteinExistence type="predicted"/>
<gene>
    <name evidence="3" type="ORF">AC579_6238</name>
</gene>
<feature type="chain" id="PRO_5007297005" description="Transglycosylase SLT domain-containing protein" evidence="1">
    <location>
        <begin position="24"/>
        <end position="231"/>
    </location>
</feature>
<evidence type="ECO:0000313" key="3">
    <source>
        <dbReference type="EMBL" id="KXT03896.1"/>
    </source>
</evidence>
<dbReference type="Proteomes" id="UP000073492">
    <property type="component" value="Unassembled WGS sequence"/>
</dbReference>
<dbReference type="EMBL" id="LFZO01000596">
    <property type="protein sequence ID" value="KXT03896.1"/>
    <property type="molecule type" value="Genomic_DNA"/>
</dbReference>
<dbReference type="Gene3D" id="1.10.530.10">
    <property type="match status" value="1"/>
</dbReference>
<evidence type="ECO:0000313" key="4">
    <source>
        <dbReference type="Proteomes" id="UP000073492"/>
    </source>
</evidence>
<organism evidence="3 4">
    <name type="scientific">Pseudocercospora musae</name>
    <dbReference type="NCBI Taxonomy" id="113226"/>
    <lineage>
        <taxon>Eukaryota</taxon>
        <taxon>Fungi</taxon>
        <taxon>Dikarya</taxon>
        <taxon>Ascomycota</taxon>
        <taxon>Pezizomycotina</taxon>
        <taxon>Dothideomycetes</taxon>
        <taxon>Dothideomycetidae</taxon>
        <taxon>Mycosphaerellales</taxon>
        <taxon>Mycosphaerellaceae</taxon>
        <taxon>Pseudocercospora</taxon>
    </lineage>
</organism>
<dbReference type="OrthoDB" id="3649016at2759"/>
<protein>
    <recommendedName>
        <fullName evidence="2">Transglycosylase SLT domain-containing protein</fullName>
    </recommendedName>
</protein>
<sequence>MAIFSKNVICLGTALLTAQGVLAAPTTRSDNCDFGTPNPSNWPSTYQSQWCGMINNEVTTLKTLENPATVLPDIKAEFAQASIKVSPDSTLPNIDDIMKDPQARAAMAQMKANFPAFGSMDLTAGDIQKVYGDAIKAACDKTGVPADIMVKIIWTESKGHPLVYQGLTQMDYVVWGQMADENSALKNRYLPTDNIVASAMFLKKAKDQYGDDWETTYTQHYQDPSAASRGS</sequence>
<name>A0A139HN80_9PEZI</name>
<keyword evidence="4" id="KW-1185">Reference proteome</keyword>
<dbReference type="SUPFAM" id="SSF53955">
    <property type="entry name" value="Lysozyme-like"/>
    <property type="match status" value="1"/>
</dbReference>
<feature type="domain" description="Transglycosylase SLT" evidence="2">
    <location>
        <begin position="134"/>
        <end position="216"/>
    </location>
</feature>
<accession>A0A139HN80</accession>
<dbReference type="InterPro" id="IPR023346">
    <property type="entry name" value="Lysozyme-like_dom_sf"/>
</dbReference>
<dbReference type="AlphaFoldDB" id="A0A139HN80"/>
<reference evidence="3 4" key="1">
    <citation type="submission" date="2015-07" db="EMBL/GenBank/DDBJ databases">
        <title>Comparative genomics of the Sigatoka disease complex on banana suggests a link between parallel evolutionary changes in Pseudocercospora fijiensis and Pseudocercospora eumusae and increased virulence on the banana host.</title>
        <authorList>
            <person name="Chang T.-C."/>
            <person name="Salvucci A."/>
            <person name="Crous P.W."/>
            <person name="Stergiopoulos I."/>
        </authorList>
    </citation>
    <scope>NUCLEOTIDE SEQUENCE [LARGE SCALE GENOMIC DNA]</scope>
    <source>
        <strain evidence="3 4">CBS 116634</strain>
    </source>
</reference>
<comment type="caution">
    <text evidence="3">The sequence shown here is derived from an EMBL/GenBank/DDBJ whole genome shotgun (WGS) entry which is preliminary data.</text>
</comment>
<feature type="signal peptide" evidence="1">
    <location>
        <begin position="1"/>
        <end position="23"/>
    </location>
</feature>